<reference evidence="1 2" key="1">
    <citation type="submission" date="2020-08" db="EMBL/GenBank/DDBJ databases">
        <title>Genomic Encyclopedia of Type Strains, Phase IV (KMG-IV): sequencing the most valuable type-strain genomes for metagenomic binning, comparative biology and taxonomic classification.</title>
        <authorList>
            <person name="Goeker M."/>
        </authorList>
    </citation>
    <scope>NUCLEOTIDE SEQUENCE [LARGE SCALE GENOMIC DNA]</scope>
    <source>
        <strain evidence="1 2">DSM 103733</strain>
    </source>
</reference>
<name>A0A841JXY3_9BACT</name>
<protein>
    <submittedName>
        <fullName evidence="1">Uncharacterized protein</fullName>
    </submittedName>
</protein>
<comment type="caution">
    <text evidence="1">The sequence shown here is derived from an EMBL/GenBank/DDBJ whole genome shotgun (WGS) entry which is preliminary data.</text>
</comment>
<evidence type="ECO:0000313" key="1">
    <source>
        <dbReference type="EMBL" id="MBB6146293.1"/>
    </source>
</evidence>
<organism evidence="1 2">
    <name type="scientific">Silvibacterium bohemicum</name>
    <dbReference type="NCBI Taxonomy" id="1577686"/>
    <lineage>
        <taxon>Bacteria</taxon>
        <taxon>Pseudomonadati</taxon>
        <taxon>Acidobacteriota</taxon>
        <taxon>Terriglobia</taxon>
        <taxon>Terriglobales</taxon>
        <taxon>Acidobacteriaceae</taxon>
        <taxon>Silvibacterium</taxon>
    </lineage>
</organism>
<dbReference type="AlphaFoldDB" id="A0A841JXY3"/>
<keyword evidence="2" id="KW-1185">Reference proteome</keyword>
<proteinExistence type="predicted"/>
<dbReference type="EMBL" id="JACHEK010000009">
    <property type="protein sequence ID" value="MBB6146293.1"/>
    <property type="molecule type" value="Genomic_DNA"/>
</dbReference>
<sequence length="81" mass="9144">MSRESKTPVANPTVLFVSSVVKSYRCDRAQIASQLKEHTHHRARREHRDFHWTFSAETQSTQAKTSMLSVSSVVNLCAGAR</sequence>
<dbReference type="Proteomes" id="UP000538666">
    <property type="component" value="Unassembled WGS sequence"/>
</dbReference>
<evidence type="ECO:0000313" key="2">
    <source>
        <dbReference type="Proteomes" id="UP000538666"/>
    </source>
</evidence>
<accession>A0A841JXY3</accession>
<gene>
    <name evidence="1" type="ORF">HNQ77_004265</name>
</gene>